<organism evidence="3 4">
    <name type="scientific">Blastochloris tepida</name>
    <dbReference type="NCBI Taxonomy" id="2233851"/>
    <lineage>
        <taxon>Bacteria</taxon>
        <taxon>Pseudomonadati</taxon>
        <taxon>Pseudomonadota</taxon>
        <taxon>Alphaproteobacteria</taxon>
        <taxon>Hyphomicrobiales</taxon>
        <taxon>Blastochloridaceae</taxon>
        <taxon>Blastochloris</taxon>
    </lineage>
</organism>
<feature type="transmembrane region" description="Helical" evidence="2">
    <location>
        <begin position="47"/>
        <end position="65"/>
    </location>
</feature>
<keyword evidence="2" id="KW-0472">Membrane</keyword>
<dbReference type="AlphaFoldDB" id="A0A348G333"/>
<dbReference type="RefSeq" id="WP_126401126.1">
    <property type="nucleotide sequence ID" value="NZ_AP018907.1"/>
</dbReference>
<proteinExistence type="predicted"/>
<feature type="transmembrane region" description="Helical" evidence="2">
    <location>
        <begin position="173"/>
        <end position="197"/>
    </location>
</feature>
<evidence type="ECO:0000256" key="2">
    <source>
        <dbReference type="SAM" id="Phobius"/>
    </source>
</evidence>
<keyword evidence="2" id="KW-1133">Transmembrane helix</keyword>
<evidence type="ECO:0000313" key="3">
    <source>
        <dbReference type="EMBL" id="BBF93966.1"/>
    </source>
</evidence>
<keyword evidence="2" id="KW-0812">Transmembrane</keyword>
<evidence type="ECO:0000256" key="1">
    <source>
        <dbReference type="SAM" id="MobiDB-lite"/>
    </source>
</evidence>
<reference evidence="3 4" key="1">
    <citation type="submission" date="2018-08" db="EMBL/GenBank/DDBJ databases">
        <title>Complete genome sequencing of Blastochloris tepida GI.</title>
        <authorList>
            <person name="Tsukatani Y."/>
            <person name="Mori H."/>
        </authorList>
    </citation>
    <scope>NUCLEOTIDE SEQUENCE [LARGE SCALE GENOMIC DNA]</scope>
    <source>
        <strain evidence="3 4">GI</strain>
    </source>
</reference>
<dbReference type="Proteomes" id="UP000266934">
    <property type="component" value="Chromosome"/>
</dbReference>
<feature type="compositionally biased region" description="Pro residues" evidence="1">
    <location>
        <begin position="325"/>
        <end position="338"/>
    </location>
</feature>
<dbReference type="Pfam" id="PF09991">
    <property type="entry name" value="DUF2232"/>
    <property type="match status" value="1"/>
</dbReference>
<dbReference type="InterPro" id="IPR018710">
    <property type="entry name" value="DUF2232"/>
</dbReference>
<feature type="transmembrane region" description="Helical" evidence="2">
    <location>
        <begin position="217"/>
        <end position="236"/>
    </location>
</feature>
<feature type="region of interest" description="Disordered" evidence="1">
    <location>
        <begin position="310"/>
        <end position="338"/>
    </location>
</feature>
<dbReference type="OrthoDB" id="7335270at2"/>
<feature type="transmembrane region" description="Helical" evidence="2">
    <location>
        <begin position="243"/>
        <end position="266"/>
    </location>
</feature>
<protein>
    <submittedName>
        <fullName evidence="3">Membrane protein</fullName>
    </submittedName>
</protein>
<sequence>MTNTLSIGLSAGLASALLFASVSTGSAFAMALFYAAPLPILITGLGWRHYGALLAAVTAAAVLALALNPIFLVAFLAGIGVPAWLLAYLALLARPNARGELEWYPVGRLLFWAAMIAAAGVSVGVIGLGTSETAYTAALRGIVEQVLRLQTDTPADKPLALPGVEDVDAAVKLMVVVLPLTAAVLSMLTVLLNLWGAGRVVRASGRLVRPWPDLTEVRMPAFAATVFAAVALLSLLGGLVGILAGLFAATLAVAYSLTGLSLLHAITRGYSGRGFMLATSYVAIMLFGWPLLFFVFAGLADAFLDIRRRQPGSRGPSGPKGPLGPGNPPPAPPAANDQ</sequence>
<keyword evidence="4" id="KW-1185">Reference proteome</keyword>
<evidence type="ECO:0000313" key="4">
    <source>
        <dbReference type="Proteomes" id="UP000266934"/>
    </source>
</evidence>
<accession>A0A348G333</accession>
<feature type="transmembrane region" description="Helical" evidence="2">
    <location>
        <begin position="70"/>
        <end position="89"/>
    </location>
</feature>
<feature type="transmembrane region" description="Helical" evidence="2">
    <location>
        <begin position="109"/>
        <end position="130"/>
    </location>
</feature>
<dbReference type="KEGG" id="blag:BLTE_26510"/>
<gene>
    <name evidence="3" type="ORF">BLTE_26510</name>
</gene>
<feature type="transmembrane region" description="Helical" evidence="2">
    <location>
        <begin position="278"/>
        <end position="304"/>
    </location>
</feature>
<dbReference type="EMBL" id="AP018907">
    <property type="protein sequence ID" value="BBF93966.1"/>
    <property type="molecule type" value="Genomic_DNA"/>
</dbReference>
<name>A0A348G333_9HYPH</name>